<dbReference type="EMBL" id="KI675292">
    <property type="protein sequence ID" value="ETL30452.1"/>
    <property type="molecule type" value="Genomic_DNA"/>
</dbReference>
<keyword evidence="2" id="KW-0009">Actin-binding</keyword>
<dbReference type="SUPFAM" id="SSF47576">
    <property type="entry name" value="Calponin-homology domain, CH-domain"/>
    <property type="match status" value="1"/>
</dbReference>
<dbReference type="VEuPathDB" id="FungiDB:PPTG_16755"/>
<accession>W2IAE1</accession>
<dbReference type="PROSITE" id="PS50021">
    <property type="entry name" value="CH"/>
    <property type="match status" value="1"/>
</dbReference>
<evidence type="ECO:0000256" key="1">
    <source>
        <dbReference type="ARBA" id="ARBA00022737"/>
    </source>
</evidence>
<dbReference type="Pfam" id="PF00307">
    <property type="entry name" value="CH"/>
    <property type="match status" value="1"/>
</dbReference>
<dbReference type="InterPro" id="IPR001715">
    <property type="entry name" value="CH_dom"/>
</dbReference>
<name>W2IAE1_PHYNI</name>
<feature type="compositionally biased region" description="Basic and acidic residues" evidence="3">
    <location>
        <begin position="30"/>
        <end position="39"/>
    </location>
</feature>
<feature type="compositionally biased region" description="Basic and acidic residues" evidence="3">
    <location>
        <begin position="81"/>
        <end position="91"/>
    </location>
</feature>
<evidence type="ECO:0000256" key="2">
    <source>
        <dbReference type="ARBA" id="ARBA00023203"/>
    </source>
</evidence>
<dbReference type="PROSITE" id="PS00019">
    <property type="entry name" value="ACTININ_1"/>
    <property type="match status" value="1"/>
</dbReference>
<feature type="non-terminal residue" evidence="5">
    <location>
        <position position="165"/>
    </location>
</feature>
<dbReference type="InterPro" id="IPR036872">
    <property type="entry name" value="CH_dom_sf"/>
</dbReference>
<feature type="region of interest" description="Disordered" evidence="3">
    <location>
        <begin position="30"/>
        <end position="107"/>
    </location>
</feature>
<evidence type="ECO:0000313" key="5">
    <source>
        <dbReference type="EMBL" id="ETL30452.1"/>
    </source>
</evidence>
<dbReference type="Gene3D" id="1.10.418.10">
    <property type="entry name" value="Calponin-like domain"/>
    <property type="match status" value="1"/>
</dbReference>
<dbReference type="AlphaFoldDB" id="W2IAE1"/>
<feature type="domain" description="Calponin-homology (CH)" evidence="4">
    <location>
        <begin position="117"/>
        <end position="165"/>
    </location>
</feature>
<organism evidence="5">
    <name type="scientific">Phytophthora nicotianae</name>
    <name type="common">Potato buckeye rot agent</name>
    <name type="synonym">Phytophthora parasitica</name>
    <dbReference type="NCBI Taxonomy" id="4792"/>
    <lineage>
        <taxon>Eukaryota</taxon>
        <taxon>Sar</taxon>
        <taxon>Stramenopiles</taxon>
        <taxon>Oomycota</taxon>
        <taxon>Peronosporomycetes</taxon>
        <taxon>Peronosporales</taxon>
        <taxon>Peronosporaceae</taxon>
        <taxon>Phytophthora</taxon>
    </lineage>
</organism>
<proteinExistence type="predicted"/>
<reference evidence="5" key="1">
    <citation type="submission" date="2013-11" db="EMBL/GenBank/DDBJ databases">
        <title>The Genome Sequence of Phytophthora parasitica CJ05E6.</title>
        <authorList>
            <consortium name="The Broad Institute Genomics Platform"/>
            <person name="Russ C."/>
            <person name="Tyler B."/>
            <person name="Panabieres F."/>
            <person name="Shan W."/>
            <person name="Tripathy S."/>
            <person name="Grunwald N."/>
            <person name="Machado M."/>
            <person name="Johnson C.S."/>
            <person name="Arredondo F."/>
            <person name="Hong C."/>
            <person name="Coffey M."/>
            <person name="Young S.K."/>
            <person name="Zeng Q."/>
            <person name="Gargeya S."/>
            <person name="Fitzgerald M."/>
            <person name="Abouelleil A."/>
            <person name="Alvarado L."/>
            <person name="Chapman S.B."/>
            <person name="Gainer-Dewar J."/>
            <person name="Goldberg J."/>
            <person name="Griggs A."/>
            <person name="Gujja S."/>
            <person name="Hansen M."/>
            <person name="Howarth C."/>
            <person name="Imamovic A."/>
            <person name="Ireland A."/>
            <person name="Larimer J."/>
            <person name="McCowan C."/>
            <person name="Murphy C."/>
            <person name="Pearson M."/>
            <person name="Poon T.W."/>
            <person name="Priest M."/>
            <person name="Roberts A."/>
            <person name="Saif S."/>
            <person name="Shea T."/>
            <person name="Sykes S."/>
            <person name="Wortman J."/>
            <person name="Nusbaum C."/>
            <person name="Birren B."/>
        </authorList>
    </citation>
    <scope>NUCLEOTIDE SEQUENCE [LARGE SCALE GENOMIC DNA]</scope>
    <source>
        <strain evidence="5">CJ05E6</strain>
    </source>
</reference>
<dbReference type="InterPro" id="IPR001589">
    <property type="entry name" value="Actinin_actin-bd_CS"/>
</dbReference>
<protein>
    <recommendedName>
        <fullName evidence="4">Calponin-homology (CH) domain-containing protein</fullName>
    </recommendedName>
</protein>
<sequence>MEFRAEECRSGTSVNRLKAFWQEQANREIARQARSRSEPPRLIAATSTTTDRPRAVSHRGVNPVQALLVAPKEQEEEEQETKETAEDRVEPESEPTPSPLRDSTTDSMAGYNEEWVDVQKNTFTRWANTYLSRKRMTIDDLYEDLKDGIRLISLLQIICREKVCR</sequence>
<evidence type="ECO:0000259" key="4">
    <source>
        <dbReference type="PROSITE" id="PS50021"/>
    </source>
</evidence>
<gene>
    <name evidence="5" type="ORF">L916_16590</name>
</gene>
<dbReference type="Proteomes" id="UP000053864">
    <property type="component" value="Unassembled WGS sequence"/>
</dbReference>
<evidence type="ECO:0000256" key="3">
    <source>
        <dbReference type="SAM" id="MobiDB-lite"/>
    </source>
</evidence>
<keyword evidence="1" id="KW-0677">Repeat</keyword>
<dbReference type="GO" id="GO:0003779">
    <property type="term" value="F:actin binding"/>
    <property type="evidence" value="ECO:0007669"/>
    <property type="project" value="UniProtKB-KW"/>
</dbReference>